<proteinExistence type="predicted"/>
<dbReference type="AlphaFoldDB" id="A0A6L6XQK9"/>
<organism evidence="1 2">
    <name type="scientific">Nocardioides agri</name>
    <dbReference type="NCBI Taxonomy" id="2682843"/>
    <lineage>
        <taxon>Bacteria</taxon>
        <taxon>Bacillati</taxon>
        <taxon>Actinomycetota</taxon>
        <taxon>Actinomycetes</taxon>
        <taxon>Propionibacteriales</taxon>
        <taxon>Nocardioidaceae</taxon>
        <taxon>Nocardioides</taxon>
    </lineage>
</organism>
<dbReference type="EMBL" id="WSEK01000004">
    <property type="protein sequence ID" value="MVQ49589.1"/>
    <property type="molecule type" value="Genomic_DNA"/>
</dbReference>
<dbReference type="Proteomes" id="UP000473525">
    <property type="component" value="Unassembled WGS sequence"/>
</dbReference>
<keyword evidence="2" id="KW-1185">Reference proteome</keyword>
<dbReference type="RefSeq" id="WP_157342322.1">
    <property type="nucleotide sequence ID" value="NZ_WSEK01000004.1"/>
</dbReference>
<name>A0A6L6XQK9_9ACTN</name>
<protein>
    <submittedName>
        <fullName evidence="1">Uncharacterized protein</fullName>
    </submittedName>
</protein>
<evidence type="ECO:0000313" key="1">
    <source>
        <dbReference type="EMBL" id="MVQ49589.1"/>
    </source>
</evidence>
<reference evidence="1 2" key="1">
    <citation type="submission" date="2019-12" db="EMBL/GenBank/DDBJ databases">
        <authorList>
            <person name="Huq M.A."/>
        </authorList>
    </citation>
    <scope>NUCLEOTIDE SEQUENCE [LARGE SCALE GENOMIC DNA]</scope>
    <source>
        <strain evidence="1 2">MAH-18</strain>
    </source>
</reference>
<gene>
    <name evidence="1" type="ORF">GON03_10390</name>
</gene>
<comment type="caution">
    <text evidence="1">The sequence shown here is derived from an EMBL/GenBank/DDBJ whole genome shotgun (WGS) entry which is preliminary data.</text>
</comment>
<evidence type="ECO:0000313" key="2">
    <source>
        <dbReference type="Proteomes" id="UP000473525"/>
    </source>
</evidence>
<sequence>MISTEGRPQWWSMAITRSALRLIPAGDTRDRWQQELVTELYGLSRTEQARHTWGVVTRAPALRAAATAPDRIVPEAVMRKPLRCRVGWHKWSHRYTDEHLRYLECTRCHKQGDAYDYLPPMGWG</sequence>
<accession>A0A6L6XQK9</accession>